<gene>
    <name evidence="1" type="ORF">RHMOL_Rhmol04G0129500</name>
</gene>
<sequence length="76" mass="8342">MHLGHSNVFWTIQICLDLRGCFSNFTLKNYPNKSGPSKTRLDGQDGARHHVAAAHPALKNFSPASTSVTLPSPSFY</sequence>
<comment type="caution">
    <text evidence="1">The sequence shown here is derived from an EMBL/GenBank/DDBJ whole genome shotgun (WGS) entry which is preliminary data.</text>
</comment>
<name>A0ACC0P1Z5_RHOML</name>
<keyword evidence="2" id="KW-1185">Reference proteome</keyword>
<evidence type="ECO:0000313" key="2">
    <source>
        <dbReference type="Proteomes" id="UP001062846"/>
    </source>
</evidence>
<proteinExistence type="predicted"/>
<evidence type="ECO:0000313" key="1">
    <source>
        <dbReference type="EMBL" id="KAI8558868.1"/>
    </source>
</evidence>
<organism evidence="1 2">
    <name type="scientific">Rhododendron molle</name>
    <name type="common">Chinese azalea</name>
    <name type="synonym">Azalea mollis</name>
    <dbReference type="NCBI Taxonomy" id="49168"/>
    <lineage>
        <taxon>Eukaryota</taxon>
        <taxon>Viridiplantae</taxon>
        <taxon>Streptophyta</taxon>
        <taxon>Embryophyta</taxon>
        <taxon>Tracheophyta</taxon>
        <taxon>Spermatophyta</taxon>
        <taxon>Magnoliopsida</taxon>
        <taxon>eudicotyledons</taxon>
        <taxon>Gunneridae</taxon>
        <taxon>Pentapetalae</taxon>
        <taxon>asterids</taxon>
        <taxon>Ericales</taxon>
        <taxon>Ericaceae</taxon>
        <taxon>Ericoideae</taxon>
        <taxon>Rhodoreae</taxon>
        <taxon>Rhododendron</taxon>
    </lineage>
</organism>
<protein>
    <submittedName>
        <fullName evidence="1">Uncharacterized protein</fullName>
    </submittedName>
</protein>
<dbReference type="Proteomes" id="UP001062846">
    <property type="component" value="Chromosome 4"/>
</dbReference>
<dbReference type="EMBL" id="CM046391">
    <property type="protein sequence ID" value="KAI8558868.1"/>
    <property type="molecule type" value="Genomic_DNA"/>
</dbReference>
<accession>A0ACC0P1Z5</accession>
<reference evidence="1" key="1">
    <citation type="submission" date="2022-02" db="EMBL/GenBank/DDBJ databases">
        <title>Plant Genome Project.</title>
        <authorList>
            <person name="Zhang R.-G."/>
        </authorList>
    </citation>
    <scope>NUCLEOTIDE SEQUENCE</scope>
    <source>
        <strain evidence="1">AT1</strain>
    </source>
</reference>